<comment type="caution">
    <text evidence="2">The sequence shown here is derived from an EMBL/GenBank/DDBJ whole genome shotgun (WGS) entry which is preliminary data.</text>
</comment>
<protein>
    <submittedName>
        <fullName evidence="2">Uncharacterized protein</fullName>
    </submittedName>
</protein>
<evidence type="ECO:0000256" key="1">
    <source>
        <dbReference type="SAM" id="MobiDB-lite"/>
    </source>
</evidence>
<evidence type="ECO:0000313" key="3">
    <source>
        <dbReference type="Proteomes" id="UP000265520"/>
    </source>
</evidence>
<dbReference type="AlphaFoldDB" id="A0A392M0M2"/>
<keyword evidence="3" id="KW-1185">Reference proteome</keyword>
<name>A0A392M0M2_9FABA</name>
<feature type="region of interest" description="Disordered" evidence="1">
    <location>
        <begin position="50"/>
        <end position="87"/>
    </location>
</feature>
<gene>
    <name evidence="2" type="ORF">A2U01_0001637</name>
</gene>
<reference evidence="2 3" key="1">
    <citation type="journal article" date="2018" name="Front. Plant Sci.">
        <title>Red Clover (Trifolium pratense) and Zigzag Clover (T. medium) - A Picture of Genomic Similarities and Differences.</title>
        <authorList>
            <person name="Dluhosova J."/>
            <person name="Istvanek J."/>
            <person name="Nedelnik J."/>
            <person name="Repkova J."/>
        </authorList>
    </citation>
    <scope>NUCLEOTIDE SEQUENCE [LARGE SCALE GENOMIC DNA]</scope>
    <source>
        <strain evidence="3">cv. 10/8</strain>
        <tissue evidence="2">Leaf</tissue>
    </source>
</reference>
<evidence type="ECO:0000313" key="2">
    <source>
        <dbReference type="EMBL" id="MCH80862.1"/>
    </source>
</evidence>
<feature type="compositionally biased region" description="Low complexity" evidence="1">
    <location>
        <begin position="56"/>
        <end position="65"/>
    </location>
</feature>
<proteinExistence type="predicted"/>
<organism evidence="2 3">
    <name type="scientific">Trifolium medium</name>
    <dbReference type="NCBI Taxonomy" id="97028"/>
    <lineage>
        <taxon>Eukaryota</taxon>
        <taxon>Viridiplantae</taxon>
        <taxon>Streptophyta</taxon>
        <taxon>Embryophyta</taxon>
        <taxon>Tracheophyta</taxon>
        <taxon>Spermatophyta</taxon>
        <taxon>Magnoliopsida</taxon>
        <taxon>eudicotyledons</taxon>
        <taxon>Gunneridae</taxon>
        <taxon>Pentapetalae</taxon>
        <taxon>rosids</taxon>
        <taxon>fabids</taxon>
        <taxon>Fabales</taxon>
        <taxon>Fabaceae</taxon>
        <taxon>Papilionoideae</taxon>
        <taxon>50 kb inversion clade</taxon>
        <taxon>NPAAA clade</taxon>
        <taxon>Hologalegina</taxon>
        <taxon>IRL clade</taxon>
        <taxon>Trifolieae</taxon>
        <taxon>Trifolium</taxon>
    </lineage>
</organism>
<sequence>MFKKTWRETHSNKQITALVHELFTMLSMVVPHKYSKQSCGTTEQVSTREYSNMEFSYDSGQSSRGESSHRRGSIPKPPIASSDPNHPNRIFNKKLWECMKIAEVPEARQRYLMLEMTVEEKVLLADTPRKQDARTSKKKVMVMATVTVNGLLY</sequence>
<accession>A0A392M0M2</accession>
<dbReference type="EMBL" id="LXQA010001577">
    <property type="protein sequence ID" value="MCH80862.1"/>
    <property type="molecule type" value="Genomic_DNA"/>
</dbReference>
<dbReference type="Proteomes" id="UP000265520">
    <property type="component" value="Unassembled WGS sequence"/>
</dbReference>